<sequence length="235" mass="24159">MAVSPVLPTVVLVHGAWADGSSWQRVIPLLLAADVAVLAVQNPTTSLADDVAATARALAAIDGPVVLVGHSWGGAVITQAGNDPKVKALVYVAAFAPKAGETVGDQVGRHEAPPALGKIVDDGAGFLTLSAQGWIEDVAQDLPEIEARVLCATQPPLAASTFGDKVDQAAWESRPTWYLVSAQDRIVSVALERELAAAMGARTIELPAGHLSLLSQPESVASAILDAVRSVAASV</sequence>
<dbReference type="GO" id="GO:0016787">
    <property type="term" value="F:hydrolase activity"/>
    <property type="evidence" value="ECO:0007669"/>
    <property type="project" value="UniProtKB-KW"/>
</dbReference>
<dbReference type="EMBL" id="JBHRYE010000012">
    <property type="protein sequence ID" value="MFC3671555.1"/>
    <property type="molecule type" value="Genomic_DNA"/>
</dbReference>
<dbReference type="RefSeq" id="WP_191323651.1">
    <property type="nucleotide sequence ID" value="NZ_BMZP01000005.1"/>
</dbReference>
<evidence type="ECO:0000313" key="3">
    <source>
        <dbReference type="Proteomes" id="UP001595683"/>
    </source>
</evidence>
<reference evidence="3" key="1">
    <citation type="journal article" date="2019" name="Int. J. Syst. Evol. Microbiol.">
        <title>The Global Catalogue of Microorganisms (GCM) 10K type strain sequencing project: providing services to taxonomists for standard genome sequencing and annotation.</title>
        <authorList>
            <consortium name="The Broad Institute Genomics Platform"/>
            <consortium name="The Broad Institute Genome Sequencing Center for Infectious Disease"/>
            <person name="Wu L."/>
            <person name="Ma J."/>
        </authorList>
    </citation>
    <scope>NUCLEOTIDE SEQUENCE [LARGE SCALE GENOMIC DNA]</scope>
    <source>
        <strain evidence="3">KCTC 42224</strain>
    </source>
</reference>
<dbReference type="PANTHER" id="PTHR37017:SF11">
    <property type="entry name" value="ESTERASE_LIPASE_THIOESTERASE DOMAIN-CONTAINING PROTEIN"/>
    <property type="match status" value="1"/>
</dbReference>
<protein>
    <submittedName>
        <fullName evidence="2">Alpha/beta fold hydrolase</fullName>
    </submittedName>
</protein>
<dbReference type="InterPro" id="IPR029058">
    <property type="entry name" value="AB_hydrolase_fold"/>
</dbReference>
<evidence type="ECO:0000313" key="2">
    <source>
        <dbReference type="EMBL" id="MFC3671555.1"/>
    </source>
</evidence>
<dbReference type="InterPro" id="IPR000073">
    <property type="entry name" value="AB_hydrolase_1"/>
</dbReference>
<dbReference type="Pfam" id="PF12697">
    <property type="entry name" value="Abhydrolase_6"/>
    <property type="match status" value="1"/>
</dbReference>
<gene>
    <name evidence="2" type="ORF">ACFOOT_08955</name>
</gene>
<dbReference type="Gene3D" id="3.40.50.1820">
    <property type="entry name" value="alpha/beta hydrolase"/>
    <property type="match status" value="1"/>
</dbReference>
<dbReference type="SUPFAM" id="SSF53474">
    <property type="entry name" value="alpha/beta-Hydrolases"/>
    <property type="match status" value="1"/>
</dbReference>
<dbReference type="PANTHER" id="PTHR37017">
    <property type="entry name" value="AB HYDROLASE-1 DOMAIN-CONTAINING PROTEIN-RELATED"/>
    <property type="match status" value="1"/>
</dbReference>
<evidence type="ECO:0000259" key="1">
    <source>
        <dbReference type="Pfam" id="PF12697"/>
    </source>
</evidence>
<accession>A0ABV7V2A0</accession>
<comment type="caution">
    <text evidence="2">The sequence shown here is derived from an EMBL/GenBank/DDBJ whole genome shotgun (WGS) entry which is preliminary data.</text>
</comment>
<organism evidence="2 3">
    <name type="scientific">Novosphingobium pokkalii</name>
    <dbReference type="NCBI Taxonomy" id="1770194"/>
    <lineage>
        <taxon>Bacteria</taxon>
        <taxon>Pseudomonadati</taxon>
        <taxon>Pseudomonadota</taxon>
        <taxon>Alphaproteobacteria</taxon>
        <taxon>Sphingomonadales</taxon>
        <taxon>Sphingomonadaceae</taxon>
        <taxon>Novosphingobium</taxon>
    </lineage>
</organism>
<name>A0ABV7V2A0_9SPHN</name>
<proteinExistence type="predicted"/>
<feature type="domain" description="AB hydrolase-1" evidence="1">
    <location>
        <begin position="10"/>
        <end position="222"/>
    </location>
</feature>
<dbReference type="Proteomes" id="UP001595683">
    <property type="component" value="Unassembled WGS sequence"/>
</dbReference>
<keyword evidence="2" id="KW-0378">Hydrolase</keyword>
<keyword evidence="3" id="KW-1185">Reference proteome</keyword>
<dbReference type="InterPro" id="IPR052897">
    <property type="entry name" value="Sec-Metab_Biosynth_Hydrolase"/>
</dbReference>